<dbReference type="SFLD" id="SFLDG00358">
    <property type="entry name" value="Main_(cytGST)"/>
    <property type="match status" value="1"/>
</dbReference>
<dbReference type="Proteomes" id="UP000813462">
    <property type="component" value="Unassembled WGS sequence"/>
</dbReference>
<feature type="domain" description="GST N-terminal" evidence="4">
    <location>
        <begin position="4"/>
        <end position="84"/>
    </location>
</feature>
<reference evidence="6" key="1">
    <citation type="journal article" date="2021" name="Front. Plant Sci.">
        <title>Chromosome-Scale Genome Assembly for Chinese Sour Jujube and Insights Into Its Genome Evolution and Domestication Signature.</title>
        <authorList>
            <person name="Shen L.-Y."/>
            <person name="Luo H."/>
            <person name="Wang X.-L."/>
            <person name="Wang X.-M."/>
            <person name="Qiu X.-J."/>
            <person name="Liu H."/>
            <person name="Zhou S.-S."/>
            <person name="Jia K.-H."/>
            <person name="Nie S."/>
            <person name="Bao Y.-T."/>
            <person name="Zhang R.-G."/>
            <person name="Yun Q.-Z."/>
            <person name="Chai Y.-H."/>
            <person name="Lu J.-Y."/>
            <person name="Li Y."/>
            <person name="Zhao S.-W."/>
            <person name="Mao J.-F."/>
            <person name="Jia S.-G."/>
            <person name="Mao Y.-M."/>
        </authorList>
    </citation>
    <scope>NUCLEOTIDE SEQUENCE</scope>
    <source>
        <strain evidence="6">AT0</strain>
        <tissue evidence="6">Leaf</tissue>
    </source>
</reference>
<comment type="subcellular location">
    <subcellularLocation>
        <location evidence="3">Cytoplasm</location>
        <location evidence="3">Cytosol</location>
    </subcellularLocation>
</comment>
<evidence type="ECO:0000313" key="7">
    <source>
        <dbReference type="Proteomes" id="UP000813462"/>
    </source>
</evidence>
<dbReference type="Gene3D" id="1.20.1050.10">
    <property type="match status" value="1"/>
</dbReference>
<evidence type="ECO:0000256" key="3">
    <source>
        <dbReference type="RuleBase" id="RU369102"/>
    </source>
</evidence>
<evidence type="ECO:0000313" key="6">
    <source>
        <dbReference type="EMBL" id="KAH7521908.1"/>
    </source>
</evidence>
<dbReference type="InterPro" id="IPR040079">
    <property type="entry name" value="Glutathione_S-Trfase"/>
</dbReference>
<dbReference type="InterPro" id="IPR010987">
    <property type="entry name" value="Glutathione-S-Trfase_C-like"/>
</dbReference>
<dbReference type="PANTHER" id="PTHR11260:SF679">
    <property type="entry name" value="GLUTATHIONE TRANSFERASE"/>
    <property type="match status" value="1"/>
</dbReference>
<evidence type="ECO:0000259" key="4">
    <source>
        <dbReference type="PROSITE" id="PS50404"/>
    </source>
</evidence>
<comment type="catalytic activity">
    <reaction evidence="2 3">
        <text>RX + glutathione = an S-substituted glutathione + a halide anion + H(+)</text>
        <dbReference type="Rhea" id="RHEA:16437"/>
        <dbReference type="ChEBI" id="CHEBI:15378"/>
        <dbReference type="ChEBI" id="CHEBI:16042"/>
        <dbReference type="ChEBI" id="CHEBI:17792"/>
        <dbReference type="ChEBI" id="CHEBI:57925"/>
        <dbReference type="ChEBI" id="CHEBI:90779"/>
        <dbReference type="EC" id="2.5.1.18"/>
    </reaction>
</comment>
<protein>
    <recommendedName>
        <fullName evidence="3">Glutathione S-transferase</fullName>
        <ecNumber evidence="3">2.5.1.18</ecNumber>
    </recommendedName>
</protein>
<comment type="similarity">
    <text evidence="3">Belongs to the GST superfamily.</text>
</comment>
<dbReference type="Gene3D" id="3.40.30.10">
    <property type="entry name" value="Glutaredoxin"/>
    <property type="match status" value="1"/>
</dbReference>
<dbReference type="GO" id="GO:0006749">
    <property type="term" value="P:glutathione metabolic process"/>
    <property type="evidence" value="ECO:0007669"/>
    <property type="project" value="InterPro"/>
</dbReference>
<dbReference type="EC" id="2.5.1.18" evidence="3"/>
<organism evidence="6 7">
    <name type="scientific">Ziziphus jujuba var. spinosa</name>
    <dbReference type="NCBI Taxonomy" id="714518"/>
    <lineage>
        <taxon>Eukaryota</taxon>
        <taxon>Viridiplantae</taxon>
        <taxon>Streptophyta</taxon>
        <taxon>Embryophyta</taxon>
        <taxon>Tracheophyta</taxon>
        <taxon>Spermatophyta</taxon>
        <taxon>Magnoliopsida</taxon>
        <taxon>eudicotyledons</taxon>
        <taxon>Gunneridae</taxon>
        <taxon>Pentapetalae</taxon>
        <taxon>rosids</taxon>
        <taxon>fabids</taxon>
        <taxon>Rosales</taxon>
        <taxon>Rhamnaceae</taxon>
        <taxon>Paliureae</taxon>
        <taxon>Ziziphus</taxon>
    </lineage>
</organism>
<dbReference type="PROSITE" id="PS50405">
    <property type="entry name" value="GST_CTER"/>
    <property type="match status" value="1"/>
</dbReference>
<dbReference type="EMBL" id="JAEACU010000007">
    <property type="protein sequence ID" value="KAH7521908.1"/>
    <property type="molecule type" value="Genomic_DNA"/>
</dbReference>
<comment type="caution">
    <text evidence="6">The sequence shown here is derived from an EMBL/GenBank/DDBJ whole genome shotgun (WGS) entry which is preliminary data.</text>
</comment>
<dbReference type="InterPro" id="IPR045074">
    <property type="entry name" value="GST_C_Tau"/>
</dbReference>
<keyword evidence="1 3" id="KW-0808">Transferase</keyword>
<dbReference type="SFLD" id="SFLDG01152">
    <property type="entry name" value="Main.3:_Omega-_and_Tau-like"/>
    <property type="match status" value="1"/>
</dbReference>
<dbReference type="InterPro" id="IPR045073">
    <property type="entry name" value="Omega/Tau-like"/>
</dbReference>
<dbReference type="InterPro" id="IPR004045">
    <property type="entry name" value="Glutathione_S-Trfase_N"/>
</dbReference>
<evidence type="ECO:0000256" key="1">
    <source>
        <dbReference type="ARBA" id="ARBA00022679"/>
    </source>
</evidence>
<dbReference type="FunFam" id="1.20.1050.10:FF:000012">
    <property type="entry name" value="Tau class glutathione S-transferase"/>
    <property type="match status" value="1"/>
</dbReference>
<dbReference type="PROSITE" id="PS50404">
    <property type="entry name" value="GST_NTER"/>
    <property type="match status" value="1"/>
</dbReference>
<dbReference type="InterPro" id="IPR036282">
    <property type="entry name" value="Glutathione-S-Trfase_C_sf"/>
</dbReference>
<dbReference type="OrthoDB" id="202840at2759"/>
<dbReference type="Pfam" id="PF02798">
    <property type="entry name" value="GST_N"/>
    <property type="match status" value="1"/>
</dbReference>
<sequence length="225" mass="26191">MADDQVKLHGSWVSLYSFRVIWALEIKGISYESIEEDFLYNKSQLLLQYNPVHKKIPVLVHGGKPVCESMIIVEYIEETWPHNPLLPRDPYERALARFWVKFVDDKGPAIWRMFKSRGKEHEKAKTESLEMLRTMEQHALGDKKFFGGDEIGIVDIAFGGFAYWLGVVEEVVGLKLFEDQAFPRLHAWSNDFKQVSVTKRNLPDPHRMLVFYKDVREKLLGFTSS</sequence>
<dbReference type="SUPFAM" id="SSF47616">
    <property type="entry name" value="GST C-terminal domain-like"/>
    <property type="match status" value="1"/>
</dbReference>
<proteinExistence type="inferred from homology"/>
<dbReference type="SFLD" id="SFLDS00019">
    <property type="entry name" value="Glutathione_Transferase_(cytos"/>
    <property type="match status" value="1"/>
</dbReference>
<dbReference type="Pfam" id="PF13410">
    <property type="entry name" value="GST_C_2"/>
    <property type="match status" value="1"/>
</dbReference>
<keyword evidence="3" id="KW-0963">Cytoplasm</keyword>
<comment type="function">
    <text evidence="3">Is involved in the conjugation of reduced glutathione to a wide number of exogenous and endogenous hydrophobic electrophiles.</text>
</comment>
<dbReference type="CDD" id="cd03058">
    <property type="entry name" value="GST_N_Tau"/>
    <property type="match status" value="1"/>
</dbReference>
<dbReference type="InterPro" id="IPR036249">
    <property type="entry name" value="Thioredoxin-like_sf"/>
</dbReference>
<name>A0A978V3H5_ZIZJJ</name>
<feature type="domain" description="GST C-terminal" evidence="5">
    <location>
        <begin position="89"/>
        <end position="222"/>
    </location>
</feature>
<evidence type="ECO:0000259" key="5">
    <source>
        <dbReference type="PROSITE" id="PS50405"/>
    </source>
</evidence>
<dbReference type="CDD" id="cd03185">
    <property type="entry name" value="GST_C_Tau"/>
    <property type="match status" value="1"/>
</dbReference>
<dbReference type="AlphaFoldDB" id="A0A978V3H5"/>
<accession>A0A978V3H5</accession>
<gene>
    <name evidence="6" type="ORF">FEM48_Zijuj07G0081800</name>
</gene>
<dbReference type="PANTHER" id="PTHR11260">
    <property type="entry name" value="GLUTATHIONE S-TRANSFERASE, GST, SUPERFAMILY, GST DOMAIN CONTAINING"/>
    <property type="match status" value="1"/>
</dbReference>
<dbReference type="FunFam" id="3.40.30.10:FF:000014">
    <property type="entry name" value="Tau class glutathione S-transferase"/>
    <property type="match status" value="1"/>
</dbReference>
<dbReference type="SUPFAM" id="SSF52833">
    <property type="entry name" value="Thioredoxin-like"/>
    <property type="match status" value="1"/>
</dbReference>
<dbReference type="GO" id="GO:0004364">
    <property type="term" value="F:glutathione transferase activity"/>
    <property type="evidence" value="ECO:0007669"/>
    <property type="project" value="UniProtKB-UniRule"/>
</dbReference>
<dbReference type="GO" id="GO:0005829">
    <property type="term" value="C:cytosol"/>
    <property type="evidence" value="ECO:0007669"/>
    <property type="project" value="UniProtKB-SubCell"/>
</dbReference>
<evidence type="ECO:0000256" key="2">
    <source>
        <dbReference type="ARBA" id="ARBA00047960"/>
    </source>
</evidence>